<dbReference type="GO" id="GO:0006508">
    <property type="term" value="P:proteolysis"/>
    <property type="evidence" value="ECO:0007669"/>
    <property type="project" value="InterPro"/>
</dbReference>
<sequence>MAVVAGLATTSSFVTVKFECNPWAPTTGKLWGANGTHHPLAAKMGSKLTGVKARFGSFKTGGAGVLERPSFDQSQFDPSTQVLEVAKVLPQVVPSVTPDDARKLFHESRENGVATVIVTVKEHAEFYSQMMVHRGLRSIIEPDSSVV</sequence>
<organism evidence="1 2">
    <name type="scientific">Hibiscus syriacus</name>
    <name type="common">Rose of Sharon</name>
    <dbReference type="NCBI Taxonomy" id="106335"/>
    <lineage>
        <taxon>Eukaryota</taxon>
        <taxon>Viridiplantae</taxon>
        <taxon>Streptophyta</taxon>
        <taxon>Embryophyta</taxon>
        <taxon>Tracheophyta</taxon>
        <taxon>Spermatophyta</taxon>
        <taxon>Magnoliopsida</taxon>
        <taxon>eudicotyledons</taxon>
        <taxon>Gunneridae</taxon>
        <taxon>Pentapetalae</taxon>
        <taxon>rosids</taxon>
        <taxon>malvids</taxon>
        <taxon>Malvales</taxon>
        <taxon>Malvaceae</taxon>
        <taxon>Malvoideae</taxon>
        <taxon>Hibiscus</taxon>
    </lineage>
</organism>
<dbReference type="PANTHER" id="PTHR33473">
    <property type="entry name" value="ATP-DEPENDENT CLP PROTEASE ADAPTER PROTEIN CLPS1, CHLOROPLASTIC"/>
    <property type="match status" value="1"/>
</dbReference>
<protein>
    <submittedName>
        <fullName evidence="1">Uncharacterized protein</fullName>
    </submittedName>
</protein>
<proteinExistence type="predicted"/>
<evidence type="ECO:0000313" key="2">
    <source>
        <dbReference type="Proteomes" id="UP000436088"/>
    </source>
</evidence>
<dbReference type="PANTHER" id="PTHR33473:SF13">
    <property type="entry name" value="ATP-DEPENDENT CLP PROTEASE ADAPTER PROTEIN CLPS2, CHLOROPLASTIC"/>
    <property type="match status" value="1"/>
</dbReference>
<reference evidence="1" key="1">
    <citation type="submission" date="2019-09" db="EMBL/GenBank/DDBJ databases">
        <title>Draft genome information of white flower Hibiscus syriacus.</title>
        <authorList>
            <person name="Kim Y.-M."/>
        </authorList>
    </citation>
    <scope>NUCLEOTIDE SEQUENCE [LARGE SCALE GENOMIC DNA]</scope>
    <source>
        <strain evidence="1">YM2019G1</strain>
    </source>
</reference>
<comment type="caution">
    <text evidence="1">The sequence shown here is derived from an EMBL/GenBank/DDBJ whole genome shotgun (WGS) entry which is preliminary data.</text>
</comment>
<accession>A0A6A2WHU9</accession>
<name>A0A6A2WHU9_HIBSY</name>
<dbReference type="InterPro" id="IPR014719">
    <property type="entry name" value="Ribosomal_bL12_C/ClpS-like"/>
</dbReference>
<evidence type="ECO:0000313" key="1">
    <source>
        <dbReference type="EMBL" id="KAE8658782.1"/>
    </source>
</evidence>
<dbReference type="Gene3D" id="3.30.1390.10">
    <property type="match status" value="1"/>
</dbReference>
<keyword evidence="2" id="KW-1185">Reference proteome</keyword>
<dbReference type="EMBL" id="VEPZ02001743">
    <property type="protein sequence ID" value="KAE8658782.1"/>
    <property type="molecule type" value="Genomic_DNA"/>
</dbReference>
<dbReference type="Proteomes" id="UP000436088">
    <property type="component" value="Unassembled WGS sequence"/>
</dbReference>
<gene>
    <name evidence="1" type="ORF">F3Y22_tig00116970pilonHSYRG00292</name>
</gene>
<dbReference type="AlphaFoldDB" id="A0A6A2WHU9"/>
<dbReference type="SUPFAM" id="SSF54736">
    <property type="entry name" value="ClpS-like"/>
    <property type="match status" value="1"/>
</dbReference>
<dbReference type="InterPro" id="IPR022935">
    <property type="entry name" value="ClpS"/>
</dbReference>